<evidence type="ECO:0000256" key="1">
    <source>
        <dbReference type="ARBA" id="ARBA00004479"/>
    </source>
</evidence>
<evidence type="ECO:0000313" key="17">
    <source>
        <dbReference type="EMBL" id="CAI5773610.1"/>
    </source>
</evidence>
<dbReference type="Gene3D" id="4.10.70.10">
    <property type="entry name" value="Disintegrin domain"/>
    <property type="match status" value="1"/>
</dbReference>
<feature type="domain" description="EGF-like" evidence="14">
    <location>
        <begin position="726"/>
        <end position="759"/>
    </location>
</feature>
<evidence type="ECO:0000256" key="2">
    <source>
        <dbReference type="ARBA" id="ARBA00004613"/>
    </source>
</evidence>
<dbReference type="InterPro" id="IPR002870">
    <property type="entry name" value="Peptidase_M12B_N"/>
</dbReference>
<dbReference type="InterPro" id="IPR034027">
    <property type="entry name" value="Reprolysin_adamalysin"/>
</dbReference>
<comment type="subcellular location">
    <subcellularLocation>
        <location evidence="1">Membrane</location>
        <topology evidence="1">Single-pass type I membrane protein</topology>
    </subcellularLocation>
    <subcellularLocation>
        <location evidence="2">Secreted</location>
    </subcellularLocation>
</comment>
<evidence type="ECO:0000256" key="5">
    <source>
        <dbReference type="ARBA" id="ARBA00022692"/>
    </source>
</evidence>
<dbReference type="InterPro" id="IPR006586">
    <property type="entry name" value="ADAM_Cys-rich"/>
</dbReference>
<dbReference type="PROSITE" id="PS01186">
    <property type="entry name" value="EGF_2"/>
    <property type="match status" value="1"/>
</dbReference>
<dbReference type="Pfam" id="PF00200">
    <property type="entry name" value="Disintegrin"/>
    <property type="match status" value="1"/>
</dbReference>
<dbReference type="SMART" id="SM00050">
    <property type="entry name" value="DISIN"/>
    <property type="match status" value="1"/>
</dbReference>
<feature type="disulfide bond" evidence="10">
    <location>
        <begin position="560"/>
        <end position="580"/>
    </location>
</feature>
<accession>A0AA35K8N1</accession>
<keyword evidence="9" id="KW-1199">Hemostasis impairing toxin</keyword>
<evidence type="ECO:0000259" key="15">
    <source>
        <dbReference type="PROSITE" id="PS50214"/>
    </source>
</evidence>
<evidence type="ECO:0000256" key="12">
    <source>
        <dbReference type="PROSITE-ProRule" id="PRU00276"/>
    </source>
</evidence>
<dbReference type="SUPFAM" id="SSF55486">
    <property type="entry name" value="Metalloproteases ('zincins'), catalytic domain"/>
    <property type="match status" value="1"/>
</dbReference>
<feature type="disulfide bond" evidence="11">
    <location>
        <begin position="749"/>
        <end position="758"/>
    </location>
</feature>
<feature type="binding site" evidence="12">
    <location>
        <position position="358"/>
    </location>
    <ligand>
        <name>Zn(2+)</name>
        <dbReference type="ChEBI" id="CHEBI:29105"/>
        <note>catalytic</note>
    </ligand>
</feature>
<dbReference type="PROSITE" id="PS50215">
    <property type="entry name" value="ADAM_MEPRO"/>
    <property type="match status" value="1"/>
</dbReference>
<sequence length="853" mass="95183">MFWWEMAEEKLLKALTWFSPQRLGIFCSEVVLEMLLLLLLLGPGFVQPTQRYIYSEVIVPKRLESRGSKTDISYIIKMEENDRVVHLKQRSFITANMPIYTYNVKGDRIADYPYIQDDCYYGGYVEDALDSQAFLSTCFGLWGHVQIGTLCYEIEPFENSSTFQHLIYRKTPEHLEPCRGIIEDGTYLGSEAGEIRIVDSDGPIPSAMELDDLEYDPPVRYLEYYAVVDKSTFILNHRNETQLVLIMLRMISDVHSIYLPLGLHLYLVGLELWTERDYITIDTENLGVTLVAFYQYAISELQPNVHFDHSGIITAKGFPAGLSWGDRFCLYTLVSVSAIHTYRNPKVDAETIAHVLGHSLGFGHDDTPLNKARGCDCNCTKPGRCIMAATGNPTCSRLSNCSRKVYYDAIRKPGKECLIDIPSNVISKKKCGNGVIEDDEECDCGHNEELEEAGILNIFLQPITKLSGAKIQSQFFRQWMQRSENQYLFADDPRSKVMSEEGESGIISSLMDSNFPEFQGPSECQRNGCCQKDCKLSPGIECLYGLCCERCKLLEEGTVCREAVSECDLPEYCNGSSPVCPPDVHKQDGMPCSNSNSCFMGNCIDLHKHCTSLFGQGAKQAPLSCFKKVNMRGDQAGNCGKDGLKYRKCYEEDVLCGRLQCTHVNKIPKMLTGQSVVQTPVEGMFCWGFERHIGQHVYDLGAVRDGTTCGTDKICMNRSCVDRAVLNYDCDFSKCSNRGVCNSKRNCHCSYGWAPPFCSGRGFGGSTDSGPPPSNVMATSLLAVTGTLAALLFLALGFVATLKRMQLGAWFARVIWKRIGSGDTGSQASLGSECSMSLKSRESDITTETRLCC</sequence>
<evidence type="ECO:0000256" key="8">
    <source>
        <dbReference type="ARBA" id="ARBA00023157"/>
    </source>
</evidence>
<keyword evidence="12" id="KW-0862">Zinc</keyword>
<feature type="transmembrane region" description="Helical" evidence="13">
    <location>
        <begin position="781"/>
        <end position="802"/>
    </location>
</feature>
<dbReference type="Proteomes" id="UP001178461">
    <property type="component" value="Chromosome 4"/>
</dbReference>
<proteinExistence type="predicted"/>
<keyword evidence="3" id="KW-0964">Secreted</keyword>
<evidence type="ECO:0000259" key="16">
    <source>
        <dbReference type="PROSITE" id="PS50215"/>
    </source>
</evidence>
<reference evidence="17" key="1">
    <citation type="submission" date="2022-12" db="EMBL/GenBank/DDBJ databases">
        <authorList>
            <person name="Alioto T."/>
            <person name="Alioto T."/>
            <person name="Gomez Garrido J."/>
        </authorList>
    </citation>
    <scope>NUCLEOTIDE SEQUENCE</scope>
</reference>
<dbReference type="GO" id="GO:0046872">
    <property type="term" value="F:metal ion binding"/>
    <property type="evidence" value="ECO:0007669"/>
    <property type="project" value="UniProtKB-KW"/>
</dbReference>
<dbReference type="CDD" id="cd04269">
    <property type="entry name" value="ZnMc_adamalysin_II_like"/>
    <property type="match status" value="1"/>
</dbReference>
<dbReference type="Pfam" id="PF01421">
    <property type="entry name" value="Reprolysin"/>
    <property type="match status" value="1"/>
</dbReference>
<dbReference type="PROSITE" id="PS50026">
    <property type="entry name" value="EGF_3"/>
    <property type="match status" value="1"/>
</dbReference>
<keyword evidence="12" id="KW-0479">Metal-binding</keyword>
<feature type="domain" description="Peptidase M12B" evidence="16">
    <location>
        <begin position="220"/>
        <end position="422"/>
    </location>
</feature>
<name>A0AA35K8N1_9SAUR</name>
<evidence type="ECO:0000259" key="14">
    <source>
        <dbReference type="PROSITE" id="PS50026"/>
    </source>
</evidence>
<keyword evidence="5 13" id="KW-0812">Transmembrane</keyword>
<feature type="domain" description="Disintegrin" evidence="15">
    <location>
        <begin position="428"/>
        <end position="588"/>
    </location>
</feature>
<dbReference type="SUPFAM" id="SSF57552">
    <property type="entry name" value="Blood coagulation inhibitor (disintegrin)"/>
    <property type="match status" value="1"/>
</dbReference>
<keyword evidence="4" id="KW-0800">Toxin</keyword>
<dbReference type="InterPro" id="IPR001762">
    <property type="entry name" value="Disintegrin_dom"/>
</dbReference>
<keyword evidence="6 13" id="KW-1133">Transmembrane helix</keyword>
<dbReference type="GO" id="GO:0004222">
    <property type="term" value="F:metalloendopeptidase activity"/>
    <property type="evidence" value="ECO:0007669"/>
    <property type="project" value="InterPro"/>
</dbReference>
<protein>
    <submittedName>
        <fullName evidence="17">And metalloproteinase domain-containing 9-like</fullName>
    </submittedName>
</protein>
<dbReference type="PANTHER" id="PTHR11905">
    <property type="entry name" value="ADAM A DISINTEGRIN AND METALLOPROTEASE DOMAIN"/>
    <property type="match status" value="1"/>
</dbReference>
<dbReference type="SMART" id="SM00608">
    <property type="entry name" value="ACR"/>
    <property type="match status" value="1"/>
</dbReference>
<evidence type="ECO:0000256" key="9">
    <source>
        <dbReference type="ARBA" id="ARBA00023240"/>
    </source>
</evidence>
<organism evidence="17 18">
    <name type="scientific">Podarcis lilfordi</name>
    <name type="common">Lilford's wall lizard</name>
    <dbReference type="NCBI Taxonomy" id="74358"/>
    <lineage>
        <taxon>Eukaryota</taxon>
        <taxon>Metazoa</taxon>
        <taxon>Chordata</taxon>
        <taxon>Craniata</taxon>
        <taxon>Vertebrata</taxon>
        <taxon>Euteleostomi</taxon>
        <taxon>Lepidosauria</taxon>
        <taxon>Squamata</taxon>
        <taxon>Bifurcata</taxon>
        <taxon>Unidentata</taxon>
        <taxon>Episquamata</taxon>
        <taxon>Laterata</taxon>
        <taxon>Lacertibaenia</taxon>
        <taxon>Lacertidae</taxon>
        <taxon>Podarcis</taxon>
    </lineage>
</organism>
<dbReference type="GO" id="GO:0009897">
    <property type="term" value="C:external side of plasma membrane"/>
    <property type="evidence" value="ECO:0007669"/>
    <property type="project" value="TreeGrafter"/>
</dbReference>
<dbReference type="PRINTS" id="PR00289">
    <property type="entry name" value="DISINTEGRIN"/>
</dbReference>
<evidence type="ECO:0000313" key="18">
    <source>
        <dbReference type="Proteomes" id="UP001178461"/>
    </source>
</evidence>
<evidence type="ECO:0000256" key="3">
    <source>
        <dbReference type="ARBA" id="ARBA00022525"/>
    </source>
</evidence>
<dbReference type="AlphaFoldDB" id="A0AA35K8N1"/>
<dbReference type="PROSITE" id="PS50214">
    <property type="entry name" value="DISINTEGRIN_2"/>
    <property type="match status" value="1"/>
</dbReference>
<keyword evidence="7 13" id="KW-0472">Membrane</keyword>
<gene>
    <name evidence="17" type="ORF">PODLI_1B041545</name>
</gene>
<evidence type="ECO:0000256" key="4">
    <source>
        <dbReference type="ARBA" id="ARBA00022656"/>
    </source>
</evidence>
<dbReference type="PROSITE" id="PS00427">
    <property type="entry name" value="DISINTEGRIN_1"/>
    <property type="match status" value="1"/>
</dbReference>
<dbReference type="InterPro" id="IPR036436">
    <property type="entry name" value="Disintegrin_dom_sf"/>
</dbReference>
<dbReference type="EMBL" id="OX395129">
    <property type="protein sequence ID" value="CAI5773610.1"/>
    <property type="molecule type" value="Genomic_DNA"/>
</dbReference>
<keyword evidence="11" id="KW-0245">EGF-like domain</keyword>
<feature type="disulfide bond" evidence="12">
    <location>
        <begin position="377"/>
        <end position="401"/>
    </location>
</feature>
<dbReference type="InterPro" id="IPR001590">
    <property type="entry name" value="Peptidase_M12B"/>
</dbReference>
<evidence type="ECO:0000256" key="13">
    <source>
        <dbReference type="SAM" id="Phobius"/>
    </source>
</evidence>
<dbReference type="GO" id="GO:0008584">
    <property type="term" value="P:male gonad development"/>
    <property type="evidence" value="ECO:0007669"/>
    <property type="project" value="TreeGrafter"/>
</dbReference>
<dbReference type="InterPro" id="IPR000742">
    <property type="entry name" value="EGF"/>
</dbReference>
<dbReference type="InterPro" id="IPR024079">
    <property type="entry name" value="MetalloPept_cat_dom_sf"/>
</dbReference>
<evidence type="ECO:0000256" key="7">
    <source>
        <dbReference type="ARBA" id="ARBA00023136"/>
    </source>
</evidence>
<dbReference type="GO" id="GO:0006508">
    <property type="term" value="P:proteolysis"/>
    <property type="evidence" value="ECO:0007669"/>
    <property type="project" value="InterPro"/>
</dbReference>
<dbReference type="GO" id="GO:0005576">
    <property type="term" value="C:extracellular region"/>
    <property type="evidence" value="ECO:0007669"/>
    <property type="project" value="UniProtKB-SubCell"/>
</dbReference>
<evidence type="ECO:0000256" key="10">
    <source>
        <dbReference type="PROSITE-ProRule" id="PRU00068"/>
    </source>
</evidence>
<dbReference type="Gene3D" id="3.40.390.10">
    <property type="entry name" value="Collagenase (Catalytic Domain)"/>
    <property type="match status" value="1"/>
</dbReference>
<dbReference type="PANTHER" id="PTHR11905:SF120">
    <property type="entry name" value="DISINTEGRIN AND METALLOPROTEINASE DOMAIN-CONTAINING PROTEIN 1A"/>
    <property type="match status" value="1"/>
</dbReference>
<dbReference type="GO" id="GO:0090729">
    <property type="term" value="F:toxin activity"/>
    <property type="evidence" value="ECO:0007669"/>
    <property type="project" value="UniProtKB-KW"/>
</dbReference>
<dbReference type="Pfam" id="PF08516">
    <property type="entry name" value="ADAM_CR"/>
    <property type="match status" value="1"/>
</dbReference>
<evidence type="ECO:0000256" key="6">
    <source>
        <dbReference type="ARBA" id="ARBA00022989"/>
    </source>
</evidence>
<keyword evidence="8 11" id="KW-1015">Disulfide bond</keyword>
<evidence type="ECO:0000256" key="11">
    <source>
        <dbReference type="PROSITE-ProRule" id="PRU00076"/>
    </source>
</evidence>
<dbReference type="InterPro" id="IPR018358">
    <property type="entry name" value="Disintegrin_CS"/>
</dbReference>
<feature type="binding site" evidence="12">
    <location>
        <position position="354"/>
    </location>
    <ligand>
        <name>Zn(2+)</name>
        <dbReference type="ChEBI" id="CHEBI:29105"/>
        <note>catalytic</note>
    </ligand>
</feature>
<comment type="caution">
    <text evidence="11">Lacks conserved residue(s) required for the propagation of feature annotation.</text>
</comment>
<dbReference type="GO" id="GO:1990913">
    <property type="term" value="C:sperm head plasma membrane"/>
    <property type="evidence" value="ECO:0007669"/>
    <property type="project" value="TreeGrafter"/>
</dbReference>
<dbReference type="Pfam" id="PF01562">
    <property type="entry name" value="Pep_M12B_propep"/>
    <property type="match status" value="1"/>
</dbReference>
<keyword evidence="18" id="KW-1185">Reference proteome</keyword>
<feature type="binding site" evidence="12">
    <location>
        <position position="364"/>
    </location>
    <ligand>
        <name>Zn(2+)</name>
        <dbReference type="ChEBI" id="CHEBI:29105"/>
        <note>catalytic</note>
    </ligand>
</feature>